<dbReference type="SUPFAM" id="SSF57716">
    <property type="entry name" value="Glucocorticoid receptor-like (DNA-binding domain)"/>
    <property type="match status" value="1"/>
</dbReference>
<feature type="binding site" evidence="1">
    <location>
        <position position="101"/>
    </location>
    <ligand>
        <name>Zn(2+)</name>
        <dbReference type="ChEBI" id="CHEBI:29105"/>
    </ligand>
</feature>
<keyword evidence="1" id="KW-0862">Zinc</keyword>
<feature type="region of interest" description="Disordered" evidence="2">
    <location>
        <begin position="331"/>
        <end position="352"/>
    </location>
</feature>
<feature type="binding site" evidence="1">
    <location>
        <position position="48"/>
    </location>
    <ligand>
        <name>Zn(2+)</name>
        <dbReference type="ChEBI" id="CHEBI:29105"/>
    </ligand>
</feature>
<dbReference type="Gene3D" id="3.40.1800.20">
    <property type="match status" value="1"/>
</dbReference>
<dbReference type="Proteomes" id="UP000075882">
    <property type="component" value="Unassembled WGS sequence"/>
</dbReference>
<feature type="domain" description="ZAD" evidence="4">
    <location>
        <begin position="43"/>
        <end position="128"/>
    </location>
</feature>
<evidence type="ECO:0000256" key="2">
    <source>
        <dbReference type="SAM" id="MobiDB-lite"/>
    </source>
</evidence>
<evidence type="ECO:0000259" key="4">
    <source>
        <dbReference type="PROSITE" id="PS51915"/>
    </source>
</evidence>
<proteinExistence type="predicted"/>
<dbReference type="PROSITE" id="PS00028">
    <property type="entry name" value="ZINC_FINGER_C2H2_1"/>
    <property type="match status" value="1"/>
</dbReference>
<protein>
    <recommendedName>
        <fullName evidence="4">ZAD domain-containing protein</fullName>
    </recommendedName>
</protein>
<feature type="chain" id="PRO_5036464879" description="ZAD domain-containing protein" evidence="3">
    <location>
        <begin position="22"/>
        <end position="493"/>
    </location>
</feature>
<dbReference type="GO" id="GO:0005634">
    <property type="term" value="C:nucleus"/>
    <property type="evidence" value="ECO:0007669"/>
    <property type="project" value="InterPro"/>
</dbReference>
<dbReference type="VEuPathDB" id="VectorBase:ACON2_041430"/>
<feature type="signal peptide" evidence="3">
    <location>
        <begin position="1"/>
        <end position="21"/>
    </location>
</feature>
<keyword evidence="1" id="KW-0479">Metal-binding</keyword>
<name>A0A8W7PI75_ANOCL</name>
<dbReference type="PROSITE" id="PS51915">
    <property type="entry name" value="ZAD"/>
    <property type="match status" value="1"/>
</dbReference>
<dbReference type="SMART" id="SM00868">
    <property type="entry name" value="zf-AD"/>
    <property type="match status" value="1"/>
</dbReference>
<dbReference type="GO" id="GO:0008270">
    <property type="term" value="F:zinc ion binding"/>
    <property type="evidence" value="ECO:0007669"/>
    <property type="project" value="UniProtKB-UniRule"/>
</dbReference>
<organism evidence="5">
    <name type="scientific">Anopheles coluzzii</name>
    <name type="common">African malaria mosquito</name>
    <dbReference type="NCBI Taxonomy" id="1518534"/>
    <lineage>
        <taxon>Eukaryota</taxon>
        <taxon>Metazoa</taxon>
        <taxon>Ecdysozoa</taxon>
        <taxon>Arthropoda</taxon>
        <taxon>Hexapoda</taxon>
        <taxon>Insecta</taxon>
        <taxon>Pterygota</taxon>
        <taxon>Neoptera</taxon>
        <taxon>Endopterygota</taxon>
        <taxon>Diptera</taxon>
        <taxon>Nematocera</taxon>
        <taxon>Culicoidea</taxon>
        <taxon>Culicidae</taxon>
        <taxon>Anophelinae</taxon>
        <taxon>Anopheles</taxon>
    </lineage>
</organism>
<feature type="binding site" evidence="1">
    <location>
        <position position="45"/>
    </location>
    <ligand>
        <name>Zn(2+)</name>
        <dbReference type="ChEBI" id="CHEBI:29105"/>
    </ligand>
</feature>
<dbReference type="EnsemblMetazoa" id="ACOM031900-RA">
    <property type="protein sequence ID" value="ACOM031900-PA.1"/>
    <property type="gene ID" value="ACOM031900"/>
</dbReference>
<evidence type="ECO:0000313" key="5">
    <source>
        <dbReference type="EnsemblMetazoa" id="ACOM031900-PA.1"/>
    </source>
</evidence>
<dbReference type="Pfam" id="PF07776">
    <property type="entry name" value="zf-AD"/>
    <property type="match status" value="1"/>
</dbReference>
<keyword evidence="3" id="KW-0732">Signal</keyword>
<sequence length="493" mass="55150">LSCVCVCVCFVWGLLSGKSLCCVLLLAVNRTGKEMENIANMDTLCRVCSSAGSHSIFGRIPAYCHEHYREYARWKQPIFMLIAEVTGVEITENDGLPKRICVLCISYLKHAYTFRRQAIDNIAGLLTAKYLSNLRPESKKSALDSEQQHVIGRDDIIPTGDGTGYRSVNLANAPSTRSAAKQTTKKPPAMMHRFVAKPPNNNAEEELDNVFGELDEPTSSGLFGYREKEFIEDDVMELDGLQEHGVTFTLPEDYKEKKCFACRKRFMFSETYSQHLTECLLYKLTEAIRALYHIMYLREQSAISAFEFIRRAVFTVRKCYRLVLSYDGELEEDETAGEPTDGPMTDDGEPAVSAIDAKGHDGAFLTRHTYGTIELDSLSDSGSGGSPKDKPSLVDTFRFGAGMNNALSVGSVMGTQPIILRPPDSFVSHTNVDIIKNRLIKSGAEEVNESNVNDRYKTIKCKQCEARFCTISHLDEHTIKVHQRPVRNNPFGL</sequence>
<evidence type="ECO:0000256" key="1">
    <source>
        <dbReference type="PROSITE-ProRule" id="PRU01263"/>
    </source>
</evidence>
<keyword evidence="1" id="KW-0863">Zinc-finger</keyword>
<feature type="binding site" evidence="1">
    <location>
        <position position="104"/>
    </location>
    <ligand>
        <name>Zn(2+)</name>
        <dbReference type="ChEBI" id="CHEBI:29105"/>
    </ligand>
</feature>
<dbReference type="InterPro" id="IPR013087">
    <property type="entry name" value="Znf_C2H2_type"/>
</dbReference>
<dbReference type="AlphaFoldDB" id="A0A8W7PI75"/>
<dbReference type="InterPro" id="IPR012934">
    <property type="entry name" value="Znf_AD"/>
</dbReference>
<accession>A0A8W7PI75</accession>
<evidence type="ECO:0000256" key="3">
    <source>
        <dbReference type="SAM" id="SignalP"/>
    </source>
</evidence>
<reference evidence="5" key="1">
    <citation type="submission" date="2022-08" db="UniProtKB">
        <authorList>
            <consortium name="EnsemblMetazoa"/>
        </authorList>
    </citation>
    <scope>IDENTIFICATION</scope>
</reference>